<protein>
    <recommendedName>
        <fullName evidence="2">VWFA domain-containing protein</fullName>
    </recommendedName>
</protein>
<feature type="compositionally biased region" description="Low complexity" evidence="1">
    <location>
        <begin position="396"/>
        <end position="419"/>
    </location>
</feature>
<dbReference type="Pfam" id="PF13519">
    <property type="entry name" value="VWA_2"/>
    <property type="match status" value="1"/>
</dbReference>
<dbReference type="Gene3D" id="3.40.50.410">
    <property type="entry name" value="von Willebrand factor, type A domain"/>
    <property type="match status" value="1"/>
</dbReference>
<evidence type="ECO:0000259" key="2">
    <source>
        <dbReference type="PROSITE" id="PS50234"/>
    </source>
</evidence>
<dbReference type="Proteomes" id="UP000626109">
    <property type="component" value="Unassembled WGS sequence"/>
</dbReference>
<evidence type="ECO:0000256" key="1">
    <source>
        <dbReference type="SAM" id="MobiDB-lite"/>
    </source>
</evidence>
<evidence type="ECO:0000313" key="4">
    <source>
        <dbReference type="Proteomes" id="UP000626109"/>
    </source>
</evidence>
<proteinExistence type="predicted"/>
<dbReference type="PANTHER" id="PTHR36846:SF1">
    <property type="entry name" value="PROTEIN VIAA"/>
    <property type="match status" value="1"/>
</dbReference>
<feature type="region of interest" description="Disordered" evidence="1">
    <location>
        <begin position="138"/>
        <end position="184"/>
    </location>
</feature>
<feature type="region of interest" description="Disordered" evidence="1">
    <location>
        <begin position="239"/>
        <end position="335"/>
    </location>
</feature>
<dbReference type="InterPro" id="IPR036465">
    <property type="entry name" value="vWFA_dom_sf"/>
</dbReference>
<evidence type="ECO:0000313" key="3">
    <source>
        <dbReference type="EMBL" id="CAE8686673.1"/>
    </source>
</evidence>
<accession>A0A813JYP7</accession>
<feature type="compositionally biased region" description="Low complexity" evidence="1">
    <location>
        <begin position="149"/>
        <end position="178"/>
    </location>
</feature>
<dbReference type="SUPFAM" id="SSF53300">
    <property type="entry name" value="vWA-like"/>
    <property type="match status" value="1"/>
</dbReference>
<reference evidence="3" key="1">
    <citation type="submission" date="2021-02" db="EMBL/GenBank/DDBJ databases">
        <authorList>
            <person name="Dougan E. K."/>
            <person name="Rhodes N."/>
            <person name="Thang M."/>
            <person name="Chan C."/>
        </authorList>
    </citation>
    <scope>NUCLEOTIDE SEQUENCE</scope>
</reference>
<name>A0A813JYP7_POLGL</name>
<feature type="region of interest" description="Disordered" evidence="1">
    <location>
        <begin position="1"/>
        <end position="26"/>
    </location>
</feature>
<dbReference type="GO" id="GO:0005829">
    <property type="term" value="C:cytosol"/>
    <property type="evidence" value="ECO:0007669"/>
    <property type="project" value="TreeGrafter"/>
</dbReference>
<dbReference type="EMBL" id="CAJNNW010026622">
    <property type="protein sequence ID" value="CAE8686673.1"/>
    <property type="molecule type" value="Genomic_DNA"/>
</dbReference>
<dbReference type="PROSITE" id="PS50234">
    <property type="entry name" value="VWFA"/>
    <property type="match status" value="1"/>
</dbReference>
<dbReference type="SMART" id="SM00327">
    <property type="entry name" value="VWA"/>
    <property type="match status" value="1"/>
</dbReference>
<gene>
    <name evidence="3" type="ORF">PGLA2088_LOCUS25094</name>
</gene>
<organism evidence="3 4">
    <name type="scientific">Polarella glacialis</name>
    <name type="common">Dinoflagellate</name>
    <dbReference type="NCBI Taxonomy" id="89957"/>
    <lineage>
        <taxon>Eukaryota</taxon>
        <taxon>Sar</taxon>
        <taxon>Alveolata</taxon>
        <taxon>Dinophyceae</taxon>
        <taxon>Suessiales</taxon>
        <taxon>Suessiaceae</taxon>
        <taxon>Polarella</taxon>
    </lineage>
</organism>
<feature type="compositionally biased region" description="Low complexity" evidence="1">
    <location>
        <begin position="264"/>
        <end position="298"/>
    </location>
</feature>
<comment type="caution">
    <text evidence="3">The sequence shown here is derived from an EMBL/GenBank/DDBJ whole genome shotgun (WGS) entry which is preliminary data.</text>
</comment>
<feature type="region of interest" description="Disordered" evidence="1">
    <location>
        <begin position="379"/>
        <end position="419"/>
    </location>
</feature>
<dbReference type="AlphaFoldDB" id="A0A813JYP7"/>
<feature type="non-terminal residue" evidence="3">
    <location>
        <position position="754"/>
    </location>
</feature>
<feature type="compositionally biased region" description="Polar residues" evidence="1">
    <location>
        <begin position="379"/>
        <end position="395"/>
    </location>
</feature>
<sequence>HRGWSSRDQSVARPPTISRQPSHRGHFTRNGRLFQGSCLVSPSAVASAASCAAAGLRRGAGRKQQVGRRPSWLLRRGLIAEDTCDDDSVTSVLLELPADLDAFKGALARACRNVPQVDALAKELLHWRSALLSGRLPPNNLETDDVAPSSYSNSNNNNNNNNDNNNNNNNFNKGSSSSFAGWPPEPLAEELRQVFRQLDLPQLLSEQPELVDSALLNVFEVVERWQAAQRAAAELQLAENGEEDQRPEEQGSFFLPGLQVPAGSSSNNNSNNNSNDNNDNNNDNNDNNNTNDNNTNNNGESNGDGLPERTESDATDFEGSQGPDPAPKGENEGMSDAATDEIRVALDDALQASAADAQKLADEFRQDWQVFSDEARRPQLTTWDASSPPQEVTSNSSGTAAMPAPSAAEQASGAATSSVASARGLPGDFAGTWSSREHRGWQHLVVLRKLLERLPELTELVRKMGRRAGPDSPLRWEQAQRARRRAASGVVRSPLVPAETTGITRSDGSLPMLPSELSLLALANAQPERPGAAGARALHRLRRAEATLLSYERSAWLEEEAITLRWREFRPAVERGPLIVCLDTSKSMAGRREAVAKAALLEVLRQAELEQRPCHLCAFSGPSELQEIEVPPAPVPADAWEAVLAFLAASFGGGTDLEAPLSASLRRVSEDAKWGPADILLVTDGEVGLPPQHVLEELERLRLERGLRLFGLEISESQGLGEVVLKSEILQDLCDEVVRFEALGRISLRWRPDD</sequence>
<feature type="domain" description="VWFA" evidence="2">
    <location>
        <begin position="577"/>
        <end position="733"/>
    </location>
</feature>
<dbReference type="PANTHER" id="PTHR36846">
    <property type="entry name" value="PROTEIN VIAA"/>
    <property type="match status" value="1"/>
</dbReference>
<dbReference type="InterPro" id="IPR002035">
    <property type="entry name" value="VWF_A"/>
</dbReference>